<dbReference type="RefSeq" id="WP_046973721.1">
    <property type="nucleotide sequence ID" value="NZ_CP011104.1"/>
</dbReference>
<dbReference type="InterPro" id="IPR025668">
    <property type="entry name" value="Tnp_DDE_dom"/>
</dbReference>
<dbReference type="EMBL" id="CP011104">
    <property type="protein sequence ID" value="AKH62279.1"/>
    <property type="molecule type" value="Genomic_DNA"/>
</dbReference>
<gene>
    <name evidence="2" type="ORF">VY86_01875</name>
</gene>
<protein>
    <submittedName>
        <fullName evidence="2">Transposase</fullName>
    </submittedName>
</protein>
<dbReference type="Proteomes" id="UP000034866">
    <property type="component" value="Chromosome"/>
</dbReference>
<sequence>MFNLEELYCCVDDFCQKFIPLWHQQLIENGLLKRRREAFLSLSEVMTILILFHMSHYRDFKTFYIQHVKHYLQADFPRLVSYTRMLTLKQRALIPLCAFLSSRKAETQGIAFIDSTKIAVCHNLRIPRHRVFQGVAQRGKTRTSWFYGFKLHRVINDCGELLAVKLTSGNKDDRHPVKALVQGLTGCLYGDKGYLSQALCDELEAEGITLITHVRNNMKAKELSLWDKLMLRRRFLIETVIDQLKNISQIEHSRHRSQLGFFMSVAQQLPLFYNS</sequence>
<name>A0A0F7LGK6_9GAMM</name>
<dbReference type="NCBIfam" id="NF033520">
    <property type="entry name" value="transpos_IS982"/>
    <property type="match status" value="1"/>
</dbReference>
<accession>A0A0F7LGK6</accession>
<evidence type="ECO:0000313" key="2">
    <source>
        <dbReference type="EMBL" id="AKH62279.1"/>
    </source>
</evidence>
<evidence type="ECO:0000259" key="1">
    <source>
        <dbReference type="Pfam" id="PF13612"/>
    </source>
</evidence>
<dbReference type="STRING" id="230089.VY86_01875"/>
<organism evidence="2 3">
    <name type="scientific">Photorhabdus thracensis</name>
    <dbReference type="NCBI Taxonomy" id="230089"/>
    <lineage>
        <taxon>Bacteria</taxon>
        <taxon>Pseudomonadati</taxon>
        <taxon>Pseudomonadota</taxon>
        <taxon>Gammaproteobacteria</taxon>
        <taxon>Enterobacterales</taxon>
        <taxon>Morganellaceae</taxon>
        <taxon>Photorhabdus</taxon>
    </lineage>
</organism>
<reference evidence="3" key="2">
    <citation type="submission" date="2015-03" db="EMBL/GenBank/DDBJ databases">
        <title>Genome sequence of Azospirillum thiophilum strain DSM 21654T.</title>
        <authorList>
            <person name="Kwak Y."/>
            <person name="Shin J.-H."/>
        </authorList>
    </citation>
    <scope>NUCLEOTIDE SEQUENCE [LARGE SCALE GENOMIC DNA]</scope>
    <source>
        <strain evidence="3">DSM 15199</strain>
    </source>
</reference>
<proteinExistence type="predicted"/>
<dbReference type="OrthoDB" id="5620529at2"/>
<dbReference type="Pfam" id="PF13612">
    <property type="entry name" value="DDE_Tnp_1_3"/>
    <property type="match status" value="1"/>
</dbReference>
<reference evidence="2 3" key="1">
    <citation type="journal article" date="2015" name="J. Biotechnol.">
        <title>Complete genome sequence of Photorhabdus temperata subsp. thracensis 39-8(T), an entomopathogenic bacterium for the improved commercial bioinsecticide.</title>
        <authorList>
            <person name="Kwak Y."/>
            <person name="Shin J.H."/>
        </authorList>
    </citation>
    <scope>NUCLEOTIDE SEQUENCE [LARGE SCALE GENOMIC DNA]</scope>
    <source>
        <strain evidence="2 3">DSM 15199</strain>
    </source>
</reference>
<feature type="domain" description="Transposase DDE" evidence="1">
    <location>
        <begin position="104"/>
        <end position="258"/>
    </location>
</feature>
<evidence type="ECO:0000313" key="3">
    <source>
        <dbReference type="Proteomes" id="UP000034866"/>
    </source>
</evidence>
<dbReference type="PATRIC" id="fig|230089.6.peg.427"/>
<keyword evidence="3" id="KW-1185">Reference proteome</keyword>
<dbReference type="KEGG" id="ptt:VY86_01875"/>
<dbReference type="AlphaFoldDB" id="A0A0F7LGK6"/>